<dbReference type="NCBIfam" id="NF002098">
    <property type="entry name" value="PRK00943.1"/>
    <property type="match status" value="1"/>
</dbReference>
<evidence type="ECO:0000259" key="12">
    <source>
        <dbReference type="Pfam" id="PF02769"/>
    </source>
</evidence>
<sequence length="366" mass="38977">MTTIQTNTNTNTNTDAQQTTVTTPRLTSMTRKSGCAAKIGPKAMEQVLASITPMFPQQACPELMVGLTVSDDAAVYKINDDVAVIQTLDFFTPIVDDPYDFGAIAAANALSDVYAMGGQATLAMNIFCVPAGLPQEIVGQILTGGAEKVREAGAVLVGGHTVEDDEPKFGLSVMGITHPDKVLTKSNVQSGDILVLTKPLGTGIISTAAKQGNASDYALTAATDSMKKLNKAAAEIISRYPIKACTDVTGYSLLGHALEMAEKSQCCLHFTATQIPFLPESQDYARDDIYPCAAKRNLDAFKASITFNDDLEPIWQYKLCSPETSGGLLIAVPADHIDKVLAEFTDRNEPYWVVGQAEAGEGIKVS</sequence>
<dbReference type="NCBIfam" id="TIGR00476">
    <property type="entry name" value="selD"/>
    <property type="match status" value="1"/>
</dbReference>
<dbReference type="InterPro" id="IPR036921">
    <property type="entry name" value="PurM-like_N_sf"/>
</dbReference>
<keyword evidence="3 9" id="KW-0479">Metal-binding</keyword>
<dbReference type="SUPFAM" id="SSF56042">
    <property type="entry name" value="PurM C-terminal domain-like"/>
    <property type="match status" value="1"/>
</dbReference>
<comment type="similarity">
    <text evidence="1 9">Belongs to the selenophosphate synthase 1 family. Class I subfamily.</text>
</comment>
<keyword evidence="14" id="KW-1185">Reference proteome</keyword>
<dbReference type="PANTHER" id="PTHR10256:SF0">
    <property type="entry name" value="INACTIVE SELENIDE, WATER DIKINASE-LIKE PROTEIN-RELATED"/>
    <property type="match status" value="1"/>
</dbReference>
<dbReference type="InterPro" id="IPR016188">
    <property type="entry name" value="PurM-like_N"/>
</dbReference>
<dbReference type="InterPro" id="IPR010918">
    <property type="entry name" value="PurM-like_C_dom"/>
</dbReference>
<feature type="binding site" evidence="9">
    <location>
        <position position="112"/>
    </location>
    <ligand>
        <name>Mg(2+)</name>
        <dbReference type="ChEBI" id="CHEBI:18420"/>
    </ligand>
</feature>
<dbReference type="Proteomes" id="UP000215999">
    <property type="component" value="Unassembled WGS sequence"/>
</dbReference>
<evidence type="ECO:0000256" key="4">
    <source>
        <dbReference type="ARBA" id="ARBA00022741"/>
    </source>
</evidence>
<dbReference type="PIRSF" id="PIRSF036407">
    <property type="entry name" value="Selenphspht_syn"/>
    <property type="match status" value="1"/>
</dbReference>
<feature type="binding site" description="in other chain" evidence="9">
    <location>
        <position position="89"/>
    </location>
    <ligand>
        <name>ATP</name>
        <dbReference type="ChEBI" id="CHEBI:30616"/>
        <note>ligand shared between dimeric partners</note>
    </ligand>
</feature>
<keyword evidence="2 9" id="KW-0808">Transferase</keyword>
<evidence type="ECO:0000256" key="3">
    <source>
        <dbReference type="ARBA" id="ARBA00022723"/>
    </source>
</evidence>
<keyword evidence="7 9" id="KW-0460">Magnesium</keyword>
<comment type="catalytic activity">
    <reaction evidence="9">
        <text>hydrogenselenide + ATP + H2O = selenophosphate + AMP + phosphate + 2 H(+)</text>
        <dbReference type="Rhea" id="RHEA:18737"/>
        <dbReference type="ChEBI" id="CHEBI:15377"/>
        <dbReference type="ChEBI" id="CHEBI:15378"/>
        <dbReference type="ChEBI" id="CHEBI:16144"/>
        <dbReference type="ChEBI" id="CHEBI:29317"/>
        <dbReference type="ChEBI" id="CHEBI:30616"/>
        <dbReference type="ChEBI" id="CHEBI:43474"/>
        <dbReference type="ChEBI" id="CHEBI:456215"/>
        <dbReference type="EC" id="2.7.9.3"/>
    </reaction>
</comment>
<name>A0ABX4FSF7_9GAMM</name>
<keyword evidence="6 9" id="KW-0067">ATP-binding</keyword>
<reference evidence="13 14" key="1">
    <citation type="journal article" date="2016" name="Antonie Van Leeuwenhoek">
        <title>Photobacterium sanguinicancri sp. nov. isolated from marine animals.</title>
        <authorList>
            <person name="Gomez-Gil B."/>
            <person name="Roque A."/>
            <person name="Rotllant G."/>
            <person name="Romalde J.L."/>
            <person name="Doce A."/>
            <person name="Eggermont M."/>
            <person name="Defoirdt T."/>
        </authorList>
    </citation>
    <scope>NUCLEOTIDE SEQUENCE [LARGE SCALE GENOMIC DNA]</scope>
    <source>
        <strain evidence="13 14">CAIM 1827</strain>
    </source>
</reference>
<dbReference type="InterPro" id="IPR023061">
    <property type="entry name" value="SelD_I"/>
</dbReference>
<gene>
    <name evidence="9 13" type="primary">selD</name>
    <name evidence="13" type="ORF">ASV53_21985</name>
</gene>
<dbReference type="CDD" id="cd02195">
    <property type="entry name" value="SelD"/>
    <property type="match status" value="1"/>
</dbReference>
<evidence type="ECO:0000259" key="11">
    <source>
        <dbReference type="Pfam" id="PF00586"/>
    </source>
</evidence>
<dbReference type="RefSeq" id="WP_094958692.1">
    <property type="nucleotide sequence ID" value="NZ_NOIF01000236.1"/>
</dbReference>
<feature type="site" description="Important for catalytic activity" evidence="9">
    <location>
        <position position="38"/>
    </location>
</feature>
<dbReference type="Pfam" id="PF00586">
    <property type="entry name" value="AIRS"/>
    <property type="match status" value="1"/>
</dbReference>
<keyword evidence="4 9" id="KW-0547">Nucleotide-binding</keyword>
<evidence type="ECO:0000256" key="5">
    <source>
        <dbReference type="ARBA" id="ARBA00022777"/>
    </source>
</evidence>
<dbReference type="EMBL" id="NOIF01000236">
    <property type="protein sequence ID" value="OZS41766.1"/>
    <property type="molecule type" value="Genomic_DNA"/>
</dbReference>
<comment type="caution">
    <text evidence="13">The sequence shown here is derived from an EMBL/GenBank/DDBJ whole genome shotgun (WGS) entry which is preliminary data.</text>
</comment>
<feature type="binding site" evidence="9">
    <location>
        <position position="72"/>
    </location>
    <ligand>
        <name>Mg(2+)</name>
        <dbReference type="ChEBI" id="CHEBI:18420"/>
    </ligand>
</feature>
<dbReference type="Pfam" id="PF02769">
    <property type="entry name" value="AIRS_C"/>
    <property type="match status" value="1"/>
</dbReference>
<feature type="active site" evidence="9">
    <location>
        <position position="35"/>
    </location>
</feature>
<feature type="domain" description="PurM-like C-terminal" evidence="12">
    <location>
        <begin position="189"/>
        <end position="365"/>
    </location>
</feature>
<feature type="binding site" description="in other chain" evidence="9">
    <location>
        <position position="112"/>
    </location>
    <ligand>
        <name>ATP</name>
        <dbReference type="ChEBI" id="CHEBI:30616"/>
        <note>ligand shared between dimeric partners</note>
    </ligand>
</feature>
<feature type="region of interest" description="Disordered" evidence="10">
    <location>
        <begin position="1"/>
        <end position="29"/>
    </location>
</feature>
<keyword evidence="8 9" id="KW-0711">Selenium</keyword>
<dbReference type="EC" id="2.7.9.3" evidence="9"/>
<accession>A0ABX4FSF7</accession>
<evidence type="ECO:0000313" key="14">
    <source>
        <dbReference type="Proteomes" id="UP000215999"/>
    </source>
</evidence>
<comment type="subunit">
    <text evidence="9">Homodimer.</text>
</comment>
<evidence type="ECO:0000313" key="13">
    <source>
        <dbReference type="EMBL" id="OZS41766.1"/>
    </source>
</evidence>
<feature type="binding site" evidence="9">
    <location>
        <position position="247"/>
    </location>
    <ligand>
        <name>Mg(2+)</name>
        <dbReference type="ChEBI" id="CHEBI:18420"/>
    </ligand>
</feature>
<evidence type="ECO:0000256" key="1">
    <source>
        <dbReference type="ARBA" id="ARBA00008026"/>
    </source>
</evidence>
<evidence type="ECO:0000256" key="7">
    <source>
        <dbReference type="ARBA" id="ARBA00022842"/>
    </source>
</evidence>
<comment type="cofactor">
    <cofactor evidence="9">
        <name>Mg(2+)</name>
        <dbReference type="ChEBI" id="CHEBI:18420"/>
    </cofactor>
    <text evidence="9">Binds 1 Mg(2+) ion per monomer.</text>
</comment>
<feature type="compositionally biased region" description="Low complexity" evidence="10">
    <location>
        <begin position="1"/>
        <end position="23"/>
    </location>
</feature>
<dbReference type="InterPro" id="IPR036676">
    <property type="entry name" value="PurM-like_C_sf"/>
</dbReference>
<evidence type="ECO:0000256" key="9">
    <source>
        <dbReference type="HAMAP-Rule" id="MF_00625"/>
    </source>
</evidence>
<dbReference type="SUPFAM" id="SSF55326">
    <property type="entry name" value="PurM N-terminal domain-like"/>
    <property type="match status" value="1"/>
</dbReference>
<feature type="domain" description="PurM-like N-terminal" evidence="11">
    <location>
        <begin position="71"/>
        <end position="176"/>
    </location>
</feature>
<evidence type="ECO:0000256" key="2">
    <source>
        <dbReference type="ARBA" id="ARBA00022679"/>
    </source>
</evidence>
<feature type="binding site" evidence="9">
    <location>
        <begin position="159"/>
        <end position="161"/>
    </location>
    <ligand>
        <name>ATP</name>
        <dbReference type="ChEBI" id="CHEBI:30616"/>
        <note>ligand shared between dimeric partners</note>
    </ligand>
</feature>
<evidence type="ECO:0000256" key="6">
    <source>
        <dbReference type="ARBA" id="ARBA00022840"/>
    </source>
</evidence>
<evidence type="ECO:0000256" key="10">
    <source>
        <dbReference type="SAM" id="MobiDB-lite"/>
    </source>
</evidence>
<dbReference type="Gene3D" id="3.90.650.10">
    <property type="entry name" value="PurM-like C-terminal domain"/>
    <property type="match status" value="1"/>
</dbReference>
<feature type="binding site" description="in other chain" evidence="9">
    <location>
        <begin position="69"/>
        <end position="71"/>
    </location>
    <ligand>
        <name>ATP</name>
        <dbReference type="ChEBI" id="CHEBI:30616"/>
        <note>ligand shared between dimeric partners</note>
    </ligand>
</feature>
<comment type="function">
    <text evidence="9">Synthesizes selenophosphate from selenide and ATP.</text>
</comment>
<protein>
    <recommendedName>
        <fullName evidence="9">Selenide, water dikinase</fullName>
        <ecNumber evidence="9">2.7.9.3</ecNumber>
    </recommendedName>
    <alternativeName>
        <fullName evidence="9">Selenium donor protein</fullName>
    </alternativeName>
    <alternativeName>
        <fullName evidence="9">Selenophosphate synthase</fullName>
    </alternativeName>
</protein>
<proteinExistence type="inferred from homology"/>
<feature type="binding site" description="in other chain" evidence="9">
    <location>
        <position position="38"/>
    </location>
    <ligand>
        <name>ATP</name>
        <dbReference type="ChEBI" id="CHEBI:30616"/>
        <note>ligand shared between dimeric partners</note>
    </ligand>
</feature>
<evidence type="ECO:0000256" key="8">
    <source>
        <dbReference type="ARBA" id="ARBA00023266"/>
    </source>
</evidence>
<dbReference type="HAMAP" id="MF_00625">
    <property type="entry name" value="SelD"/>
    <property type="match status" value="1"/>
</dbReference>
<organism evidence="13 14">
    <name type="scientific">Photobacterium sanguinicancri</name>
    <dbReference type="NCBI Taxonomy" id="875932"/>
    <lineage>
        <taxon>Bacteria</taxon>
        <taxon>Pseudomonadati</taxon>
        <taxon>Pseudomonadota</taxon>
        <taxon>Gammaproteobacteria</taxon>
        <taxon>Vibrionales</taxon>
        <taxon>Vibrionaceae</taxon>
        <taxon>Photobacterium</taxon>
    </lineage>
</organism>
<keyword evidence="5 9" id="KW-0418">Kinase</keyword>
<dbReference type="PANTHER" id="PTHR10256">
    <property type="entry name" value="SELENIDE, WATER DIKINASE"/>
    <property type="match status" value="1"/>
</dbReference>
<dbReference type="InterPro" id="IPR004536">
    <property type="entry name" value="SPS/SelD"/>
</dbReference>
<dbReference type="Gene3D" id="3.30.1330.10">
    <property type="entry name" value="PurM-like, N-terminal domain"/>
    <property type="match status" value="1"/>
</dbReference>